<evidence type="ECO:0000313" key="3">
    <source>
        <dbReference type="Proteomes" id="UP001152607"/>
    </source>
</evidence>
<dbReference type="EMBL" id="CAOQHR010000007">
    <property type="protein sequence ID" value="CAI6336823.1"/>
    <property type="molecule type" value="Genomic_DNA"/>
</dbReference>
<dbReference type="InterPro" id="IPR056632">
    <property type="entry name" value="DUF7730"/>
</dbReference>
<evidence type="ECO:0000313" key="2">
    <source>
        <dbReference type="EMBL" id="CAI6336823.1"/>
    </source>
</evidence>
<dbReference type="OrthoDB" id="62952at2759"/>
<protein>
    <recommendedName>
        <fullName evidence="1">DUF7730 domain-containing protein</fullName>
    </recommendedName>
</protein>
<dbReference type="Proteomes" id="UP001152607">
    <property type="component" value="Unassembled WGS sequence"/>
</dbReference>
<feature type="domain" description="DUF7730" evidence="1">
    <location>
        <begin position="22"/>
        <end position="144"/>
    </location>
</feature>
<dbReference type="Pfam" id="PF24864">
    <property type="entry name" value="DUF7730"/>
    <property type="match status" value="1"/>
</dbReference>
<dbReference type="PANTHER" id="PTHR42085:SF1">
    <property type="entry name" value="F-BOX DOMAIN-CONTAINING PROTEIN"/>
    <property type="match status" value="1"/>
</dbReference>
<proteinExistence type="predicted"/>
<reference evidence="2" key="1">
    <citation type="submission" date="2023-01" db="EMBL/GenBank/DDBJ databases">
        <authorList>
            <person name="Van Ghelder C."/>
            <person name="Rancurel C."/>
        </authorList>
    </citation>
    <scope>NUCLEOTIDE SEQUENCE</scope>
    <source>
        <strain evidence="2">CNCM I-4278</strain>
    </source>
</reference>
<name>A0A9W4UM88_9PLEO</name>
<comment type="caution">
    <text evidence="2">The sequence shown here is derived from an EMBL/GenBank/DDBJ whole genome shotgun (WGS) entry which is preliminary data.</text>
</comment>
<dbReference type="InterPro" id="IPR038883">
    <property type="entry name" value="AN11006-like"/>
</dbReference>
<evidence type="ECO:0000259" key="1">
    <source>
        <dbReference type="Pfam" id="PF24864"/>
    </source>
</evidence>
<gene>
    <name evidence="2" type="ORF">PDIGIT_LOCUS9929</name>
</gene>
<dbReference type="AlphaFoldDB" id="A0A9W4UM88"/>
<sequence>MADTNTIKPATAATSANPINLQLDSPLLTLPPELKNIIYAYALTASSTSASTSTSTSTSRTSTATTTTPAFIDAIPGSPPSSATAPPQTGIALLRTCRRLHHEVDRRPLFSQNRFQFTTLASLRGFYRALGDDYGPLVRDIEIDVRDLELWKPREMGEWVEYLSSVARGWDNTTSRSGAQARGKKLQCLRLNFESWPVHKTERRLMWNALVMFFIKMRLDGLDVERVVIVGASKGVGMAKREPWSQVHFVGSDDVGPPELVRYMWDVVGQDKELRKVVRWERRDGKLYLEVVSVKYLVERVDPDWTGPCTRKSNADPWPENGSCTWSAYQHRNLDITEPNA</sequence>
<organism evidence="2 3">
    <name type="scientific">Periconia digitata</name>
    <dbReference type="NCBI Taxonomy" id="1303443"/>
    <lineage>
        <taxon>Eukaryota</taxon>
        <taxon>Fungi</taxon>
        <taxon>Dikarya</taxon>
        <taxon>Ascomycota</taxon>
        <taxon>Pezizomycotina</taxon>
        <taxon>Dothideomycetes</taxon>
        <taxon>Pleosporomycetidae</taxon>
        <taxon>Pleosporales</taxon>
        <taxon>Massarineae</taxon>
        <taxon>Periconiaceae</taxon>
        <taxon>Periconia</taxon>
    </lineage>
</organism>
<accession>A0A9W4UM88</accession>
<keyword evidence="3" id="KW-1185">Reference proteome</keyword>
<dbReference type="PANTHER" id="PTHR42085">
    <property type="entry name" value="F-BOX DOMAIN-CONTAINING PROTEIN"/>
    <property type="match status" value="1"/>
</dbReference>